<feature type="domain" description="Rhodanese" evidence="8">
    <location>
        <begin position="439"/>
        <end position="551"/>
    </location>
</feature>
<dbReference type="EC" id="3.1.3.48" evidence="6"/>
<dbReference type="CDD" id="cd01530">
    <property type="entry name" value="Cdc25"/>
    <property type="match status" value="1"/>
</dbReference>
<keyword evidence="5 6" id="KW-0131">Cell cycle</keyword>
<dbReference type="InterPro" id="IPR001763">
    <property type="entry name" value="Rhodanese-like_dom"/>
</dbReference>
<sequence>MDTSSPLAAMHRPAAPFGKRDLFTNLRVRLSPGKPRNSGRGLGGSGTGVFSIRDQLNQECFGPVHGSSPAGSLAADLCQNFSIGEDASPRFPTPRRALFTTSHSNAMADRGFLKAPPLPVSSSPLPVEALMDMTPVPKKVIAAFVAEAELPMSSPASPCPGVDEMMLESPCPPQSASVVTVQPVAAPVVAPAAAPAAPLGTALEPSRTLASALERRKLPRRASLTRAKGFSFAGPVRTHSDNQLPFFRFGENRMPSVAPAASSGLSVAECFQESPPHPTSSQPLAECRPQTSHSPSASAGAGSSCSGSGVGGPIRSRPSFVSMSSAGSASSSRTGSPINGHIRRQSSSFVRPRRQYRRSLSMFENPIDMMKPKREDGAGGAAPSGLQPSLLTSVMDTDEATAPQIPSLPHFFPEGQNDSIPRIDRSTLLQVLDGQFNDAFDHKMIIDCRFEYEYEGGHINEAINYNDKDLLATHLFRATAAGTPPPTLNGRTLIVLHCEYSAHRAPLMARHIRAEDRAVNAEQYPRLSYPELYILDGGYSGFFGEHPCRCYPQAYVEMDAAEHAFACERGMGRLKQNRKGLHRAQTFAFGQHNASPSSGLGSGLGADKRASRALYQFNDVSSPTAPGRKESSLLSLDSSPVSAMMMGGSPILGCDRRHSRRMASY</sequence>
<dbReference type="Pfam" id="PF00581">
    <property type="entry name" value="Rhodanese"/>
    <property type="match status" value="1"/>
</dbReference>
<dbReference type="InterPro" id="IPR036873">
    <property type="entry name" value="Rhodanese-like_dom_sf"/>
</dbReference>
<accession>A0ABP0C7M3</accession>
<evidence type="ECO:0000256" key="4">
    <source>
        <dbReference type="ARBA" id="ARBA00022912"/>
    </source>
</evidence>
<dbReference type="PANTHER" id="PTHR10828:SF17">
    <property type="entry name" value="PROTEIN-TYROSINE-PHOSPHATASE"/>
    <property type="match status" value="1"/>
</dbReference>
<evidence type="ECO:0000313" key="9">
    <source>
        <dbReference type="EMBL" id="CAK7227903.1"/>
    </source>
</evidence>
<dbReference type="PANTHER" id="PTHR10828">
    <property type="entry name" value="M-PHASE INDUCER PHOSPHATASE DUAL SPECIFICITY PHOSPHATASE CDC25"/>
    <property type="match status" value="1"/>
</dbReference>
<organism evidence="9 10">
    <name type="scientific">Sporothrix curviconia</name>
    <dbReference type="NCBI Taxonomy" id="1260050"/>
    <lineage>
        <taxon>Eukaryota</taxon>
        <taxon>Fungi</taxon>
        <taxon>Dikarya</taxon>
        <taxon>Ascomycota</taxon>
        <taxon>Pezizomycotina</taxon>
        <taxon>Sordariomycetes</taxon>
        <taxon>Sordariomycetidae</taxon>
        <taxon>Ophiostomatales</taxon>
        <taxon>Ophiostomataceae</taxon>
        <taxon>Sporothrix</taxon>
    </lineage>
</organism>
<feature type="region of interest" description="Disordered" evidence="7">
    <location>
        <begin position="268"/>
        <end position="389"/>
    </location>
</feature>
<feature type="compositionally biased region" description="Low complexity" evidence="7">
    <location>
        <begin position="319"/>
        <end position="336"/>
    </location>
</feature>
<keyword evidence="2 6" id="KW-0132">Cell division</keyword>
<comment type="similarity">
    <text evidence="1 6">Belongs to the MPI phosphatase family.</text>
</comment>
<proteinExistence type="inferred from homology"/>
<evidence type="ECO:0000256" key="5">
    <source>
        <dbReference type="ARBA" id="ARBA00023306"/>
    </source>
</evidence>
<keyword evidence="3 6" id="KW-0378">Hydrolase</keyword>
<feature type="compositionally biased region" description="Low complexity" evidence="7">
    <location>
        <begin position="292"/>
        <end position="307"/>
    </location>
</feature>
<evidence type="ECO:0000256" key="1">
    <source>
        <dbReference type="ARBA" id="ARBA00011065"/>
    </source>
</evidence>
<dbReference type="SMART" id="SM00450">
    <property type="entry name" value="RHOD"/>
    <property type="match status" value="1"/>
</dbReference>
<evidence type="ECO:0000313" key="10">
    <source>
        <dbReference type="Proteomes" id="UP001642405"/>
    </source>
</evidence>
<dbReference type="EMBL" id="CAWUHB010000041">
    <property type="protein sequence ID" value="CAK7227903.1"/>
    <property type="molecule type" value="Genomic_DNA"/>
</dbReference>
<comment type="catalytic activity">
    <reaction evidence="6">
        <text>O-phospho-L-tyrosyl-[protein] + H2O = L-tyrosyl-[protein] + phosphate</text>
        <dbReference type="Rhea" id="RHEA:10684"/>
        <dbReference type="Rhea" id="RHEA-COMP:10136"/>
        <dbReference type="Rhea" id="RHEA-COMP:20101"/>
        <dbReference type="ChEBI" id="CHEBI:15377"/>
        <dbReference type="ChEBI" id="CHEBI:43474"/>
        <dbReference type="ChEBI" id="CHEBI:46858"/>
        <dbReference type="ChEBI" id="CHEBI:61978"/>
        <dbReference type="EC" id="3.1.3.48"/>
    </reaction>
</comment>
<keyword evidence="10" id="KW-1185">Reference proteome</keyword>
<evidence type="ECO:0000256" key="3">
    <source>
        <dbReference type="ARBA" id="ARBA00022801"/>
    </source>
</evidence>
<evidence type="ECO:0000256" key="6">
    <source>
        <dbReference type="RuleBase" id="RU368028"/>
    </source>
</evidence>
<protein>
    <recommendedName>
        <fullName evidence="6">M-phase inducer phosphatase</fullName>
        <ecNumber evidence="6">3.1.3.48</ecNumber>
    </recommendedName>
</protein>
<dbReference type="InterPro" id="IPR000751">
    <property type="entry name" value="MPI_Phosphatase"/>
</dbReference>
<dbReference type="SUPFAM" id="SSF52821">
    <property type="entry name" value="Rhodanese/Cell cycle control phosphatase"/>
    <property type="match status" value="1"/>
</dbReference>
<dbReference type="PRINTS" id="PR00716">
    <property type="entry name" value="MPIPHPHTASE"/>
</dbReference>
<comment type="function">
    <text evidence="6">Tyrosine protein phosphatase which functions as a dosage-dependent inducer of mitotic progression.</text>
</comment>
<gene>
    <name evidence="9" type="primary">MIH1</name>
    <name evidence="9" type="ORF">SCUCBS95973_006700</name>
</gene>
<dbReference type="Gene3D" id="3.40.250.10">
    <property type="entry name" value="Rhodanese-like domain"/>
    <property type="match status" value="1"/>
</dbReference>
<keyword evidence="6" id="KW-0498">Mitosis</keyword>
<dbReference type="PROSITE" id="PS50206">
    <property type="entry name" value="RHODANESE_3"/>
    <property type="match status" value="1"/>
</dbReference>
<evidence type="ECO:0000259" key="8">
    <source>
        <dbReference type="PROSITE" id="PS50206"/>
    </source>
</evidence>
<evidence type="ECO:0000256" key="7">
    <source>
        <dbReference type="SAM" id="MobiDB-lite"/>
    </source>
</evidence>
<dbReference type="Proteomes" id="UP001642405">
    <property type="component" value="Unassembled WGS sequence"/>
</dbReference>
<comment type="caution">
    <text evidence="9">The sequence shown here is derived from an EMBL/GenBank/DDBJ whole genome shotgun (WGS) entry which is preliminary data.</text>
</comment>
<dbReference type="GO" id="GO:0004725">
    <property type="term" value="F:protein tyrosine phosphatase activity"/>
    <property type="evidence" value="ECO:0007669"/>
    <property type="project" value="UniProtKB-EC"/>
</dbReference>
<name>A0ABP0C7M3_9PEZI</name>
<evidence type="ECO:0000256" key="2">
    <source>
        <dbReference type="ARBA" id="ARBA00022618"/>
    </source>
</evidence>
<reference evidence="9 10" key="1">
    <citation type="submission" date="2024-01" db="EMBL/GenBank/DDBJ databases">
        <authorList>
            <person name="Allen C."/>
            <person name="Tagirdzhanova G."/>
        </authorList>
    </citation>
    <scope>NUCLEOTIDE SEQUENCE [LARGE SCALE GENOMIC DNA]</scope>
</reference>
<keyword evidence="4 6" id="KW-0904">Protein phosphatase</keyword>